<dbReference type="AlphaFoldDB" id="A0A381X011"/>
<evidence type="ECO:0000259" key="2">
    <source>
        <dbReference type="Pfam" id="PF13649"/>
    </source>
</evidence>
<dbReference type="Gene3D" id="3.40.50.150">
    <property type="entry name" value="Vaccinia Virus protein VP39"/>
    <property type="match status" value="1"/>
</dbReference>
<dbReference type="Gene3D" id="2.20.130.10">
    <property type="entry name" value="CAC2371-like domains"/>
    <property type="match status" value="1"/>
</dbReference>
<reference evidence="3" key="1">
    <citation type="submission" date="2018-05" db="EMBL/GenBank/DDBJ databases">
        <authorList>
            <person name="Lanie J.A."/>
            <person name="Ng W.-L."/>
            <person name="Kazmierczak K.M."/>
            <person name="Andrzejewski T.M."/>
            <person name="Davidsen T.M."/>
            <person name="Wayne K.J."/>
            <person name="Tettelin H."/>
            <person name="Glass J.I."/>
            <person name="Rusch D."/>
            <person name="Podicherti R."/>
            <person name="Tsui H.-C.T."/>
            <person name="Winkler M.E."/>
        </authorList>
    </citation>
    <scope>NUCLEOTIDE SEQUENCE</scope>
</reference>
<evidence type="ECO:0000256" key="1">
    <source>
        <dbReference type="ARBA" id="ARBA00022679"/>
    </source>
</evidence>
<keyword evidence="1" id="KW-0808">Transferase</keyword>
<dbReference type="PANTHER" id="PTHR43861">
    <property type="entry name" value="TRANS-ACONITATE 2-METHYLTRANSFERASE-RELATED"/>
    <property type="match status" value="1"/>
</dbReference>
<accession>A0A381X011</accession>
<dbReference type="InterPro" id="IPR041698">
    <property type="entry name" value="Methyltransf_25"/>
</dbReference>
<dbReference type="Pfam" id="PF13649">
    <property type="entry name" value="Methyltransf_25"/>
    <property type="match status" value="1"/>
</dbReference>
<name>A0A381X011_9ZZZZ</name>
<sequence length="249" mass="28103">MKTGTHYRKYLSQIHDTGFGFFAKGASTGILEILRENNIYECHIVDLGCGSGILAKGLADMGYSVTGIDVSPYMVALAKKKVPNADFVSASFYSVDIPSCSAVTATGECFNYLFDRSGENTKKIKDLFKKIYSSLTPGGLFIFDFAMPGRVHSSKKKNWNQDNWELEVEHHEDEESKYLTRIINFKIYTNTGPKRDQEVHRLRLFERKELENILTKSGFTPKFVKGYGTFLFPFESGYGGFISKKINSV</sequence>
<dbReference type="InterPro" id="IPR029063">
    <property type="entry name" value="SAM-dependent_MTases_sf"/>
</dbReference>
<protein>
    <recommendedName>
        <fullName evidence="2">Methyltransferase domain-containing protein</fullName>
    </recommendedName>
</protein>
<evidence type="ECO:0000313" key="3">
    <source>
        <dbReference type="EMBL" id="SVA57563.1"/>
    </source>
</evidence>
<dbReference type="SUPFAM" id="SSF53335">
    <property type="entry name" value="S-adenosyl-L-methionine-dependent methyltransferases"/>
    <property type="match status" value="1"/>
</dbReference>
<dbReference type="CDD" id="cd02440">
    <property type="entry name" value="AdoMet_MTases"/>
    <property type="match status" value="1"/>
</dbReference>
<gene>
    <name evidence="3" type="ORF">METZ01_LOCUS110417</name>
</gene>
<proteinExistence type="predicted"/>
<dbReference type="EMBL" id="UINC01013298">
    <property type="protein sequence ID" value="SVA57563.1"/>
    <property type="molecule type" value="Genomic_DNA"/>
</dbReference>
<organism evidence="3">
    <name type="scientific">marine metagenome</name>
    <dbReference type="NCBI Taxonomy" id="408172"/>
    <lineage>
        <taxon>unclassified sequences</taxon>
        <taxon>metagenomes</taxon>
        <taxon>ecological metagenomes</taxon>
    </lineage>
</organism>
<dbReference type="GO" id="GO:0016740">
    <property type="term" value="F:transferase activity"/>
    <property type="evidence" value="ECO:0007669"/>
    <property type="project" value="UniProtKB-KW"/>
</dbReference>
<feature type="domain" description="Methyltransferase" evidence="2">
    <location>
        <begin position="44"/>
        <end position="139"/>
    </location>
</feature>